<dbReference type="PROSITE" id="PS50263">
    <property type="entry name" value="CN_HYDROLASE"/>
    <property type="match status" value="1"/>
</dbReference>
<dbReference type="GO" id="GO:0042158">
    <property type="term" value="P:lipoprotein biosynthetic process"/>
    <property type="evidence" value="ECO:0007669"/>
    <property type="project" value="UniProtKB-UniRule"/>
</dbReference>
<dbReference type="InterPro" id="IPR045378">
    <property type="entry name" value="LNT_N"/>
</dbReference>
<comment type="similarity">
    <text evidence="2 9">Belongs to the CN hydrolase family. Apolipoprotein N-acyltransferase subfamily.</text>
</comment>
<feature type="domain" description="CN hydrolase" evidence="10">
    <location>
        <begin position="225"/>
        <end position="501"/>
    </location>
</feature>
<comment type="catalytic activity">
    <reaction evidence="9">
        <text>N-terminal S-1,2-diacyl-sn-glyceryl-L-cysteinyl-[lipoprotein] + a glycerophospholipid = N-acyl-S-1,2-diacyl-sn-glyceryl-L-cysteinyl-[lipoprotein] + a 2-acyl-sn-glycero-3-phospholipid + H(+)</text>
        <dbReference type="Rhea" id="RHEA:48228"/>
        <dbReference type="Rhea" id="RHEA-COMP:14681"/>
        <dbReference type="Rhea" id="RHEA-COMP:14684"/>
        <dbReference type="ChEBI" id="CHEBI:15378"/>
        <dbReference type="ChEBI" id="CHEBI:136912"/>
        <dbReference type="ChEBI" id="CHEBI:140656"/>
        <dbReference type="ChEBI" id="CHEBI:140657"/>
        <dbReference type="ChEBI" id="CHEBI:140660"/>
        <dbReference type="EC" id="2.3.1.269"/>
    </reaction>
</comment>
<feature type="transmembrane region" description="Helical" evidence="9">
    <location>
        <begin position="79"/>
        <end position="99"/>
    </location>
</feature>
<evidence type="ECO:0000256" key="9">
    <source>
        <dbReference type="HAMAP-Rule" id="MF_01148"/>
    </source>
</evidence>
<evidence type="ECO:0000313" key="12">
    <source>
        <dbReference type="Proteomes" id="UP000886881"/>
    </source>
</evidence>
<comment type="subcellular location">
    <subcellularLocation>
        <location evidence="1 9">Cell membrane</location>
        <topology evidence="1 9">Multi-pass membrane protein</topology>
    </subcellularLocation>
</comment>
<evidence type="ECO:0000259" key="10">
    <source>
        <dbReference type="PROSITE" id="PS50263"/>
    </source>
</evidence>
<feature type="transmembrane region" description="Helical" evidence="9">
    <location>
        <begin position="190"/>
        <end position="209"/>
    </location>
</feature>
<feature type="transmembrane region" description="Helical" evidence="9">
    <location>
        <begin position="53"/>
        <end position="73"/>
    </location>
</feature>
<comment type="function">
    <text evidence="9">Catalyzes the phospholipid dependent N-acylation of the N-terminal cysteine of apolipoprotein, the last step in lipoprotein maturation.</text>
</comment>
<keyword evidence="7 9" id="KW-0472">Membrane</keyword>
<dbReference type="HAMAP" id="MF_01148">
    <property type="entry name" value="Lnt"/>
    <property type="match status" value="1"/>
</dbReference>
<accession>A0A9D1KH96</accession>
<comment type="pathway">
    <text evidence="9">Protein modification; lipoprotein biosynthesis (N-acyl transfer).</text>
</comment>
<name>A0A9D1KH96_9BACT</name>
<dbReference type="EMBL" id="DVLC01000043">
    <property type="protein sequence ID" value="HIT46658.1"/>
    <property type="molecule type" value="Genomic_DNA"/>
</dbReference>
<keyword evidence="6 9" id="KW-1133">Transmembrane helix</keyword>
<gene>
    <name evidence="9 11" type="primary">lnt</name>
    <name evidence="11" type="ORF">IAC35_02235</name>
</gene>
<evidence type="ECO:0000256" key="2">
    <source>
        <dbReference type="ARBA" id="ARBA00010065"/>
    </source>
</evidence>
<keyword evidence="8 9" id="KW-0012">Acyltransferase</keyword>
<dbReference type="InterPro" id="IPR004563">
    <property type="entry name" value="Apolipo_AcylTrfase"/>
</dbReference>
<feature type="transmembrane region" description="Helical" evidence="9">
    <location>
        <begin position="514"/>
        <end position="536"/>
    </location>
</feature>
<keyword evidence="3 9" id="KW-1003">Cell membrane</keyword>
<dbReference type="Pfam" id="PF00795">
    <property type="entry name" value="CN_hydrolase"/>
    <property type="match status" value="1"/>
</dbReference>
<dbReference type="Gene3D" id="3.60.110.10">
    <property type="entry name" value="Carbon-nitrogen hydrolase"/>
    <property type="match status" value="1"/>
</dbReference>
<keyword evidence="5 9" id="KW-0812">Transmembrane</keyword>
<feature type="transmembrane region" description="Helical" evidence="9">
    <location>
        <begin position="158"/>
        <end position="178"/>
    </location>
</feature>
<organism evidence="11 12">
    <name type="scientific">Candidatus Cryptobacteroides merdipullorum</name>
    <dbReference type="NCBI Taxonomy" id="2840771"/>
    <lineage>
        <taxon>Bacteria</taxon>
        <taxon>Pseudomonadati</taxon>
        <taxon>Bacteroidota</taxon>
        <taxon>Bacteroidia</taxon>
        <taxon>Bacteroidales</taxon>
        <taxon>Candidatus Cryptobacteroides</taxon>
    </lineage>
</organism>
<comment type="caution">
    <text evidence="11">The sequence shown here is derived from an EMBL/GenBank/DDBJ whole genome shotgun (WGS) entry which is preliminary data.</text>
</comment>
<protein>
    <recommendedName>
        <fullName evidence="9">Apolipoprotein N-acyltransferase</fullName>
        <shortName evidence="9">ALP N-acyltransferase</shortName>
        <ecNumber evidence="9">2.3.1.269</ecNumber>
    </recommendedName>
</protein>
<dbReference type="AlphaFoldDB" id="A0A9D1KH96"/>
<dbReference type="PANTHER" id="PTHR38686">
    <property type="entry name" value="APOLIPOPROTEIN N-ACYLTRANSFERASE"/>
    <property type="match status" value="1"/>
</dbReference>
<proteinExistence type="inferred from homology"/>
<dbReference type="CDD" id="cd07571">
    <property type="entry name" value="ALP_N-acyl_transferase"/>
    <property type="match status" value="1"/>
</dbReference>
<evidence type="ECO:0000256" key="3">
    <source>
        <dbReference type="ARBA" id="ARBA00022475"/>
    </source>
</evidence>
<dbReference type="GO" id="GO:0016410">
    <property type="term" value="F:N-acyltransferase activity"/>
    <property type="evidence" value="ECO:0007669"/>
    <property type="project" value="UniProtKB-UniRule"/>
</dbReference>
<evidence type="ECO:0000313" key="11">
    <source>
        <dbReference type="EMBL" id="HIT46658.1"/>
    </source>
</evidence>
<feature type="transmembrane region" description="Helical" evidence="9">
    <location>
        <begin position="111"/>
        <end position="128"/>
    </location>
</feature>
<sequence length="539" mass="60468">MKKPSFIILLLCVLSSVLLSIPWLVPHAGAAALVAFVPLLCADAMARQYRIRRFWLCYSLTFVLWNAATTFWVCEATVGGGIFAVFANALQMSIVWTLFRLSSRVLRSGPLPYIFLAAMWMAWEASYFDVDISWPWLVLGHAFAGSTHSVQWYEYTGVMGGSLWVWLSNLGFYGLIAAVSDGNWRRCNDVARFSAAFGILVVFAGPLVWSKIIYDNYEEKSEGTVDVVIAQPNFDPYHKFESMSQREQNSVLLGLFDEELQDDTARTALLLAPETFTSDIVVNDLRNSPTVRGFADFLQKYPACEILFGASTYEIYDTREAPTVLARRYGGGWIVSRNSAMLEDAAGSCEMYHKSKLVVGTELTPYPKIFVPIDDWLSDMFRIPGLMGRCVGQDEVSLLNFRDSIPIGCAVCYESVYGDYCTEYVRKGAKALTVITNDAWWGDTPGYRQHLRFSCLRAIELRRDIARCGNTGISCFIDQRGDILALTPWWEEAVLSGELNLNSGQTFYVRNGDMIGGASTLVFILMVVLLIVRAFLPKR</sequence>
<keyword evidence="4 9" id="KW-0808">Transferase</keyword>
<dbReference type="Pfam" id="PF20154">
    <property type="entry name" value="LNT_N"/>
    <property type="match status" value="1"/>
</dbReference>
<reference evidence="11" key="1">
    <citation type="submission" date="2020-10" db="EMBL/GenBank/DDBJ databases">
        <authorList>
            <person name="Gilroy R."/>
        </authorList>
    </citation>
    <scope>NUCLEOTIDE SEQUENCE</scope>
    <source>
        <strain evidence="11">ChiHecec2B26-709</strain>
    </source>
</reference>
<evidence type="ECO:0000256" key="4">
    <source>
        <dbReference type="ARBA" id="ARBA00022679"/>
    </source>
</evidence>
<dbReference type="InterPro" id="IPR036526">
    <property type="entry name" value="C-N_Hydrolase_sf"/>
</dbReference>
<dbReference type="GO" id="GO:0005886">
    <property type="term" value="C:plasma membrane"/>
    <property type="evidence" value="ECO:0007669"/>
    <property type="project" value="UniProtKB-SubCell"/>
</dbReference>
<dbReference type="PANTHER" id="PTHR38686:SF1">
    <property type="entry name" value="APOLIPOPROTEIN N-ACYLTRANSFERASE"/>
    <property type="match status" value="1"/>
</dbReference>
<dbReference type="InterPro" id="IPR003010">
    <property type="entry name" value="C-N_Hydrolase"/>
</dbReference>
<feature type="transmembrane region" description="Helical" evidence="9">
    <location>
        <begin position="29"/>
        <end position="46"/>
    </location>
</feature>
<dbReference type="EC" id="2.3.1.269" evidence="9"/>
<evidence type="ECO:0000256" key="8">
    <source>
        <dbReference type="ARBA" id="ARBA00023315"/>
    </source>
</evidence>
<evidence type="ECO:0000256" key="7">
    <source>
        <dbReference type="ARBA" id="ARBA00023136"/>
    </source>
</evidence>
<evidence type="ECO:0000256" key="5">
    <source>
        <dbReference type="ARBA" id="ARBA00022692"/>
    </source>
</evidence>
<evidence type="ECO:0000256" key="6">
    <source>
        <dbReference type="ARBA" id="ARBA00022989"/>
    </source>
</evidence>
<dbReference type="SUPFAM" id="SSF56317">
    <property type="entry name" value="Carbon-nitrogen hydrolase"/>
    <property type="match status" value="1"/>
</dbReference>
<dbReference type="NCBIfam" id="TIGR00546">
    <property type="entry name" value="lnt"/>
    <property type="match status" value="1"/>
</dbReference>
<evidence type="ECO:0000256" key="1">
    <source>
        <dbReference type="ARBA" id="ARBA00004651"/>
    </source>
</evidence>
<dbReference type="Proteomes" id="UP000886881">
    <property type="component" value="Unassembled WGS sequence"/>
</dbReference>
<reference evidence="11" key="2">
    <citation type="journal article" date="2021" name="PeerJ">
        <title>Extensive microbial diversity within the chicken gut microbiome revealed by metagenomics and culture.</title>
        <authorList>
            <person name="Gilroy R."/>
            <person name="Ravi A."/>
            <person name="Getino M."/>
            <person name="Pursley I."/>
            <person name="Horton D.L."/>
            <person name="Alikhan N.F."/>
            <person name="Baker D."/>
            <person name="Gharbi K."/>
            <person name="Hall N."/>
            <person name="Watson M."/>
            <person name="Adriaenssens E.M."/>
            <person name="Foster-Nyarko E."/>
            <person name="Jarju S."/>
            <person name="Secka A."/>
            <person name="Antonio M."/>
            <person name="Oren A."/>
            <person name="Chaudhuri R.R."/>
            <person name="La Ragione R."/>
            <person name="Hildebrand F."/>
            <person name="Pallen M.J."/>
        </authorList>
    </citation>
    <scope>NUCLEOTIDE SEQUENCE</scope>
    <source>
        <strain evidence="11">ChiHecec2B26-709</strain>
    </source>
</reference>